<proteinExistence type="inferred from homology"/>
<sequence>MFLAWREIRQNKLRFALVTAVLLLVSYLVFFLSGLASGLAGLNREAVDKWQADGIYLTEESDKSLTQSMLEADLAGEVEAEETAVLAQMNLIADNGDVKSGVALFGIRPDEFIMPEPTEGEEFSKEFEVIASDSLKEEGFSIGDELDLSGSEETLTIKGFTDEARFNAAPVLYMNLDDYEKVRPGAAAPARQEGSTENPDGQPAEGSREQSGESAERPEMVNAIVVKGSQPDSVPDDLEYLESETFIESLPGYTEQNLTLTFMIYFLFAISAAVVAIFLYVLTVQKISMFGVMKAQGISSAYLSRSVIAQTFILAVIGVLIGFGATVLTGQFLPAAVPVSFDYGMMAIYGAVLIVVAILGALISVWTIVKIDPLEAISG</sequence>
<evidence type="ECO:0000259" key="13">
    <source>
        <dbReference type="Pfam" id="PF02687"/>
    </source>
</evidence>
<evidence type="ECO:0000256" key="2">
    <source>
        <dbReference type="ARBA" id="ARBA00008697"/>
    </source>
</evidence>
<evidence type="ECO:0000256" key="11">
    <source>
        <dbReference type="SAM" id="MobiDB-lite"/>
    </source>
</evidence>
<organism evidence="14 15">
    <name type="scientific">Bhargavaea cecembensis</name>
    <dbReference type="NCBI Taxonomy" id="394098"/>
    <lineage>
        <taxon>Bacteria</taxon>
        <taxon>Bacillati</taxon>
        <taxon>Bacillota</taxon>
        <taxon>Bacilli</taxon>
        <taxon>Bacillales</taxon>
        <taxon>Caryophanaceae</taxon>
        <taxon>Bhargavaea</taxon>
    </lineage>
</organism>
<evidence type="ECO:0000256" key="8">
    <source>
        <dbReference type="ARBA" id="ARBA00022989"/>
    </source>
</evidence>
<dbReference type="GO" id="GO:0005886">
    <property type="term" value="C:plasma membrane"/>
    <property type="evidence" value="ECO:0007669"/>
    <property type="project" value="UniProtKB-SubCell"/>
</dbReference>
<feature type="transmembrane region" description="Helical" evidence="12">
    <location>
        <begin position="262"/>
        <end position="282"/>
    </location>
</feature>
<evidence type="ECO:0000256" key="7">
    <source>
        <dbReference type="ARBA" id="ARBA00022692"/>
    </source>
</evidence>
<comment type="similarity">
    <text evidence="2">Belongs to the ABC-4 integral membrane protein family. HrtB subfamily.</text>
</comment>
<evidence type="ECO:0000256" key="12">
    <source>
        <dbReference type="SAM" id="Phobius"/>
    </source>
</evidence>
<evidence type="ECO:0000256" key="5">
    <source>
        <dbReference type="ARBA" id="ARBA00022448"/>
    </source>
</evidence>
<feature type="domain" description="ABC3 transporter permease C-terminal" evidence="13">
    <location>
        <begin position="262"/>
        <end position="373"/>
    </location>
</feature>
<dbReference type="RefSeq" id="WP_063180399.1">
    <property type="nucleotide sequence ID" value="NZ_LQNT01000009.1"/>
</dbReference>
<dbReference type="PANTHER" id="PTHR43738:SF1">
    <property type="entry name" value="HEMIN TRANSPORT SYSTEM PERMEASE PROTEIN HRTB-RELATED"/>
    <property type="match status" value="1"/>
</dbReference>
<dbReference type="InterPro" id="IPR003838">
    <property type="entry name" value="ABC3_permease_C"/>
</dbReference>
<keyword evidence="7 12" id="KW-0812">Transmembrane</keyword>
<evidence type="ECO:0000256" key="3">
    <source>
        <dbReference type="ARBA" id="ARBA00011131"/>
    </source>
</evidence>
<evidence type="ECO:0000256" key="9">
    <source>
        <dbReference type="ARBA" id="ARBA00023136"/>
    </source>
</evidence>
<evidence type="ECO:0000256" key="4">
    <source>
        <dbReference type="ARBA" id="ARBA00016962"/>
    </source>
</evidence>
<dbReference type="OrthoDB" id="384327at2"/>
<feature type="compositionally biased region" description="Basic and acidic residues" evidence="11">
    <location>
        <begin position="206"/>
        <end position="218"/>
    </location>
</feature>
<dbReference type="Proteomes" id="UP000076490">
    <property type="component" value="Unassembled WGS sequence"/>
</dbReference>
<gene>
    <name evidence="14" type="ORF">AV656_07050</name>
</gene>
<dbReference type="EMBL" id="LQNT01000009">
    <property type="protein sequence ID" value="KZE38654.1"/>
    <property type="molecule type" value="Genomic_DNA"/>
</dbReference>
<dbReference type="InterPro" id="IPR051125">
    <property type="entry name" value="ABC-4/HrtB_transporter"/>
</dbReference>
<keyword evidence="6" id="KW-1003">Cell membrane</keyword>
<accession>A0A165H397</accession>
<keyword evidence="5" id="KW-0813">Transport</keyword>
<comment type="function">
    <text evidence="10">Part of the ABC transporter complex hrt involved in hemin import. Responsible for the translocation of the substrate across the membrane.</text>
</comment>
<evidence type="ECO:0000313" key="15">
    <source>
        <dbReference type="Proteomes" id="UP000076490"/>
    </source>
</evidence>
<keyword evidence="8 12" id="KW-1133">Transmembrane helix</keyword>
<evidence type="ECO:0000256" key="10">
    <source>
        <dbReference type="ARBA" id="ARBA00024973"/>
    </source>
</evidence>
<feature type="region of interest" description="Disordered" evidence="11">
    <location>
        <begin position="184"/>
        <end position="218"/>
    </location>
</feature>
<dbReference type="Pfam" id="PF02687">
    <property type="entry name" value="FtsX"/>
    <property type="match status" value="1"/>
</dbReference>
<evidence type="ECO:0000256" key="1">
    <source>
        <dbReference type="ARBA" id="ARBA00004651"/>
    </source>
</evidence>
<comment type="caution">
    <text evidence="14">The sequence shown here is derived from an EMBL/GenBank/DDBJ whole genome shotgun (WGS) entry which is preliminary data.</text>
</comment>
<evidence type="ECO:0000256" key="6">
    <source>
        <dbReference type="ARBA" id="ARBA00022475"/>
    </source>
</evidence>
<evidence type="ECO:0000313" key="14">
    <source>
        <dbReference type="EMBL" id="KZE38654.1"/>
    </source>
</evidence>
<comment type="subunit">
    <text evidence="3">The complex is composed of two ATP-binding proteins (HrtA), two transmembrane proteins (HrtB) and a solute-binding protein.</text>
</comment>
<comment type="subcellular location">
    <subcellularLocation>
        <location evidence="1">Cell membrane</location>
        <topology evidence="1">Multi-pass membrane protein</topology>
    </subcellularLocation>
</comment>
<feature type="transmembrane region" description="Helical" evidence="12">
    <location>
        <begin position="347"/>
        <end position="369"/>
    </location>
</feature>
<protein>
    <recommendedName>
        <fullName evidence="4">Putative hemin transport system permease protein HrtB</fullName>
    </recommendedName>
</protein>
<dbReference type="PANTHER" id="PTHR43738">
    <property type="entry name" value="ABC TRANSPORTER, MEMBRANE PROTEIN"/>
    <property type="match status" value="1"/>
</dbReference>
<reference evidence="14 15" key="1">
    <citation type="submission" date="2016-01" db="EMBL/GenBank/DDBJ databases">
        <title>Whole genome sequencing of Bhargavaea cecembensis T14.</title>
        <authorList>
            <person name="Hong K.W."/>
        </authorList>
    </citation>
    <scope>NUCLEOTIDE SEQUENCE [LARGE SCALE GENOMIC DNA]</scope>
    <source>
        <strain evidence="14 15">T14</strain>
    </source>
</reference>
<feature type="transmembrane region" description="Helical" evidence="12">
    <location>
        <begin position="302"/>
        <end position="327"/>
    </location>
</feature>
<name>A0A165H397_9BACL</name>
<dbReference type="AlphaFoldDB" id="A0A165H397"/>
<keyword evidence="9 12" id="KW-0472">Membrane</keyword>